<dbReference type="Pfam" id="PF13715">
    <property type="entry name" value="CarbopepD_reg_2"/>
    <property type="match status" value="1"/>
</dbReference>
<dbReference type="InterPro" id="IPR023996">
    <property type="entry name" value="TonB-dep_OMP_SusC/RagA"/>
</dbReference>
<accession>A0ABW5NV45</accession>
<name>A0ABW5NV45_9FLAO</name>
<dbReference type="InterPro" id="IPR037066">
    <property type="entry name" value="Plug_dom_sf"/>
</dbReference>
<feature type="domain" description="TonB-dependent receptor plug" evidence="8">
    <location>
        <begin position="129"/>
        <end position="254"/>
    </location>
</feature>
<dbReference type="Gene3D" id="2.40.170.20">
    <property type="entry name" value="TonB-dependent receptor, beta-barrel domain"/>
    <property type="match status" value="1"/>
</dbReference>
<dbReference type="InterPro" id="IPR039426">
    <property type="entry name" value="TonB-dep_rcpt-like"/>
</dbReference>
<gene>
    <name evidence="9" type="ORF">ACFSR3_11295</name>
</gene>
<dbReference type="Gene3D" id="2.60.40.1120">
    <property type="entry name" value="Carboxypeptidase-like, regulatory domain"/>
    <property type="match status" value="1"/>
</dbReference>
<evidence type="ECO:0000313" key="9">
    <source>
        <dbReference type="EMBL" id="MFD2602643.1"/>
    </source>
</evidence>
<keyword evidence="2 7" id="KW-0813">Transport</keyword>
<comment type="caution">
    <text evidence="9">The sequence shown here is derived from an EMBL/GenBank/DDBJ whole genome shotgun (WGS) entry which is preliminary data.</text>
</comment>
<evidence type="ECO:0000259" key="8">
    <source>
        <dbReference type="Pfam" id="PF07715"/>
    </source>
</evidence>
<keyword evidence="6 7" id="KW-0998">Cell outer membrane</keyword>
<organism evidence="9 10">
    <name type="scientific">Flavobacterium suzhouense</name>
    <dbReference type="NCBI Taxonomy" id="1529638"/>
    <lineage>
        <taxon>Bacteria</taxon>
        <taxon>Pseudomonadati</taxon>
        <taxon>Bacteroidota</taxon>
        <taxon>Flavobacteriia</taxon>
        <taxon>Flavobacteriales</taxon>
        <taxon>Flavobacteriaceae</taxon>
        <taxon>Flavobacterium</taxon>
    </lineage>
</organism>
<dbReference type="NCBIfam" id="TIGR04056">
    <property type="entry name" value="OMP_RagA_SusC"/>
    <property type="match status" value="1"/>
</dbReference>
<dbReference type="NCBIfam" id="TIGR04057">
    <property type="entry name" value="SusC_RagA_signa"/>
    <property type="match status" value="1"/>
</dbReference>
<dbReference type="InterPro" id="IPR008969">
    <property type="entry name" value="CarboxyPept-like_regulatory"/>
</dbReference>
<proteinExistence type="inferred from homology"/>
<evidence type="ECO:0000256" key="7">
    <source>
        <dbReference type="PROSITE-ProRule" id="PRU01360"/>
    </source>
</evidence>
<keyword evidence="3 7" id="KW-1134">Transmembrane beta strand</keyword>
<dbReference type="EMBL" id="JBHUMD010000026">
    <property type="protein sequence ID" value="MFD2602643.1"/>
    <property type="molecule type" value="Genomic_DNA"/>
</dbReference>
<dbReference type="PROSITE" id="PS52016">
    <property type="entry name" value="TONB_DEPENDENT_REC_3"/>
    <property type="match status" value="1"/>
</dbReference>
<dbReference type="SUPFAM" id="SSF49464">
    <property type="entry name" value="Carboxypeptidase regulatory domain-like"/>
    <property type="match status" value="1"/>
</dbReference>
<comment type="subcellular location">
    <subcellularLocation>
        <location evidence="1 7">Cell outer membrane</location>
        <topology evidence="1 7">Multi-pass membrane protein</topology>
    </subcellularLocation>
</comment>
<protein>
    <submittedName>
        <fullName evidence="9">SusC/RagA family TonB-linked outer membrane protein</fullName>
    </submittedName>
</protein>
<dbReference type="Proteomes" id="UP001597480">
    <property type="component" value="Unassembled WGS sequence"/>
</dbReference>
<evidence type="ECO:0000256" key="6">
    <source>
        <dbReference type="ARBA" id="ARBA00023237"/>
    </source>
</evidence>
<evidence type="ECO:0000256" key="3">
    <source>
        <dbReference type="ARBA" id="ARBA00022452"/>
    </source>
</evidence>
<evidence type="ECO:0000313" key="10">
    <source>
        <dbReference type="Proteomes" id="UP001597480"/>
    </source>
</evidence>
<keyword evidence="4 7" id="KW-0812">Transmembrane</keyword>
<dbReference type="RefSeq" id="WP_379821070.1">
    <property type="nucleotide sequence ID" value="NZ_JBHUMD010000026.1"/>
</dbReference>
<dbReference type="InterPro" id="IPR023997">
    <property type="entry name" value="TonB-dep_OMP_SusC/RagA_CS"/>
</dbReference>
<sequence>MKIISLDKGCFAFILGLLLWCSHMHANYLSHDITISYWQSAVSGTVSDAAGTLPGVTVFVKGKSISTITDEKGQYSINAAIGDTLVFSFIGYKEIEYVVNGTTLNVELAEDSAELQEVVINAGYYSVKEKESTGSIARITAEEIRDQPVANVLGTMQGRMAGVDITQDNGMPGGGFQLRIRGTNSLRADGNEPLYLIDGVPFSSESIGAPNTSGVFITMTNPLNSINPADIASIEVLKDADATAIYGSRGANGVVLITTKKGKAGKTTFSTEASTAFAKVGRFAELLNTQQYIAMREQAVASDGLTEIPEWATDINGTWDRNRYTDWQKELVGGTARITDLRASMSGGSAGTQFLLSGNYRTETTVMPGDFQYDKGAVHFTAKHRSQDEKFSISFSGNYVFQKNNQAATDLSGVALTLAPNAPALYDGQGNLNWENGTFENPLAALNSKFLARTNSLTANTVLSYKLFSGLQLKSSFGYNEILNEERRTTPSTVFNPAYGLDSSVSGLNISQTALRSWIIEPQVDYNMRIGKGTLTALVGTSFQSQRTNRLFESGNGFSSNSLINDLASAASISVLRSDETIYKYQAVFARLNYNFDSRYIVNITGRRDGSSRFGPGRQFANFGALGAAWLFSNESWLKDNTILSFGKLRGSYGITGNDQIGDYQFLDTYTSTGVAYQGTNGLEPSRLYNPAFGWETNRKLELGLETGFFKDRIFMTASFYTNRSSDQLVGIPLPGTTGFTTLNANLGATVENRGVEFTLRTENLKYDGLSWTTTFNISANRNKLLSFPGLVASPYANTYVIGESVNIRKLYHYTGVDPQSGIYTFEDVNGDGTLSSLGDRSRIVDFAPKYFGGLLNQFTWKGLQLDVFLQFVKQERFEFNAGAPGTWVNQLRGNQTGWQQLGDVSSQQILTLGYNGAAMEAYDRYTSSDAAVVDASYLKLKNVSLSYDLPLNDVKPLKCLIFVQGQNLLTFTKYKGSDPEFKFAGQLPPLRTISSGVRLTF</sequence>
<dbReference type="InterPro" id="IPR036942">
    <property type="entry name" value="Beta-barrel_TonB_sf"/>
</dbReference>
<evidence type="ECO:0000256" key="1">
    <source>
        <dbReference type="ARBA" id="ARBA00004571"/>
    </source>
</evidence>
<keyword evidence="5 7" id="KW-0472">Membrane</keyword>
<comment type="similarity">
    <text evidence="7">Belongs to the TonB-dependent receptor family.</text>
</comment>
<dbReference type="SUPFAM" id="SSF56935">
    <property type="entry name" value="Porins"/>
    <property type="match status" value="1"/>
</dbReference>
<evidence type="ECO:0000256" key="4">
    <source>
        <dbReference type="ARBA" id="ARBA00022692"/>
    </source>
</evidence>
<dbReference type="Gene3D" id="2.170.130.10">
    <property type="entry name" value="TonB-dependent receptor, plug domain"/>
    <property type="match status" value="1"/>
</dbReference>
<dbReference type="Pfam" id="PF07715">
    <property type="entry name" value="Plug"/>
    <property type="match status" value="1"/>
</dbReference>
<evidence type="ECO:0000256" key="2">
    <source>
        <dbReference type="ARBA" id="ARBA00022448"/>
    </source>
</evidence>
<evidence type="ECO:0000256" key="5">
    <source>
        <dbReference type="ARBA" id="ARBA00023136"/>
    </source>
</evidence>
<dbReference type="InterPro" id="IPR012910">
    <property type="entry name" value="Plug_dom"/>
</dbReference>
<reference evidence="10" key="1">
    <citation type="journal article" date="2019" name="Int. J. Syst. Evol. Microbiol.">
        <title>The Global Catalogue of Microorganisms (GCM) 10K type strain sequencing project: providing services to taxonomists for standard genome sequencing and annotation.</title>
        <authorList>
            <consortium name="The Broad Institute Genomics Platform"/>
            <consortium name="The Broad Institute Genome Sequencing Center for Infectious Disease"/>
            <person name="Wu L."/>
            <person name="Ma J."/>
        </authorList>
    </citation>
    <scope>NUCLEOTIDE SEQUENCE [LARGE SCALE GENOMIC DNA]</scope>
    <source>
        <strain evidence="10">KCTC 42107</strain>
    </source>
</reference>
<keyword evidence="10" id="KW-1185">Reference proteome</keyword>